<proteinExistence type="predicted"/>
<sequence>MDLCSYPGEDDDIFRGTPALGWEDADVLVGSQSGVELSQGDFQDESADSLADESGPLLRCLKRIYRKVKKERTRRRRTMTAEEDGQPLSMLHGKWSISATTPGCDMDM</sequence>
<evidence type="ECO:0000313" key="1">
    <source>
        <dbReference type="EMBL" id="KAH0625294.1"/>
    </source>
</evidence>
<protein>
    <submittedName>
        <fullName evidence="1">Uncharacterized protein</fullName>
    </submittedName>
</protein>
<name>A0ABQ7T6Z1_PHRPL</name>
<comment type="caution">
    <text evidence="1">The sequence shown here is derived from an EMBL/GenBank/DDBJ whole genome shotgun (WGS) entry which is preliminary data.</text>
</comment>
<organism evidence="1 2">
    <name type="scientific">Phrynosoma platyrhinos</name>
    <name type="common">Desert horned lizard</name>
    <dbReference type="NCBI Taxonomy" id="52577"/>
    <lineage>
        <taxon>Eukaryota</taxon>
        <taxon>Metazoa</taxon>
        <taxon>Chordata</taxon>
        <taxon>Craniata</taxon>
        <taxon>Vertebrata</taxon>
        <taxon>Euteleostomi</taxon>
        <taxon>Lepidosauria</taxon>
        <taxon>Squamata</taxon>
        <taxon>Bifurcata</taxon>
        <taxon>Unidentata</taxon>
        <taxon>Episquamata</taxon>
        <taxon>Toxicofera</taxon>
        <taxon>Iguania</taxon>
        <taxon>Phrynosomatidae</taxon>
        <taxon>Phrynosomatinae</taxon>
        <taxon>Phrynosoma</taxon>
    </lineage>
</organism>
<accession>A0ABQ7T6Z1</accession>
<keyword evidence="2" id="KW-1185">Reference proteome</keyword>
<evidence type="ECO:0000313" key="2">
    <source>
        <dbReference type="Proteomes" id="UP000826234"/>
    </source>
</evidence>
<gene>
    <name evidence="1" type="ORF">JD844_033768</name>
</gene>
<reference evidence="1 2" key="1">
    <citation type="journal article" date="2022" name="Gigascience">
        <title>A chromosome-level genome assembly and annotation of the desert horned lizard, Phrynosoma platyrhinos, provides insight into chromosomal rearrangements among reptiles.</title>
        <authorList>
            <person name="Koochekian N."/>
            <person name="Ascanio A."/>
            <person name="Farleigh K."/>
            <person name="Card D.C."/>
            <person name="Schield D.R."/>
            <person name="Castoe T.A."/>
            <person name="Jezkova T."/>
        </authorList>
    </citation>
    <scope>NUCLEOTIDE SEQUENCE [LARGE SCALE GENOMIC DNA]</scope>
    <source>
        <strain evidence="1">NK-2021</strain>
    </source>
</reference>
<dbReference type="Proteomes" id="UP000826234">
    <property type="component" value="Unassembled WGS sequence"/>
</dbReference>
<dbReference type="EMBL" id="JAIPUX010001232">
    <property type="protein sequence ID" value="KAH0625294.1"/>
    <property type="molecule type" value="Genomic_DNA"/>
</dbReference>